<evidence type="ECO:0000313" key="1">
    <source>
        <dbReference type="EMBL" id="ETN97924.1"/>
    </source>
</evidence>
<keyword evidence="2" id="KW-1185">Reference proteome</keyword>
<gene>
    <name evidence="1" type="ORF">RFI_39601</name>
</gene>
<dbReference type="Proteomes" id="UP000023152">
    <property type="component" value="Unassembled WGS sequence"/>
</dbReference>
<feature type="non-terminal residue" evidence="1">
    <location>
        <position position="236"/>
    </location>
</feature>
<dbReference type="EMBL" id="ASPP01048177">
    <property type="protein sequence ID" value="ETN97924.1"/>
    <property type="molecule type" value="Genomic_DNA"/>
</dbReference>
<name>X6LB45_RETFI</name>
<reference evidence="1 2" key="1">
    <citation type="journal article" date="2013" name="Curr. Biol.">
        <title>The Genome of the Foraminiferan Reticulomyxa filosa.</title>
        <authorList>
            <person name="Glockner G."/>
            <person name="Hulsmann N."/>
            <person name="Schleicher M."/>
            <person name="Noegel A.A."/>
            <person name="Eichinger L."/>
            <person name="Gallinger C."/>
            <person name="Pawlowski J."/>
            <person name="Sierra R."/>
            <person name="Euteneuer U."/>
            <person name="Pillet L."/>
            <person name="Moustafa A."/>
            <person name="Platzer M."/>
            <person name="Groth M."/>
            <person name="Szafranski K."/>
            <person name="Schliwa M."/>
        </authorList>
    </citation>
    <scope>NUCLEOTIDE SEQUENCE [LARGE SCALE GENOMIC DNA]</scope>
</reference>
<sequence>MNELDELQSILCFYNQHFQFSNKNVKIIATLKFFVKCMALKCVQTFKKKRDKWKKKEEFLDMSFQASVCIESKSSEVTLSSLSLESLEAKVKELISNRAELKAKNPPHFKITDINGQNIDNDQKLRIVFATSPVRLFIHFIHKNNDEDTKYPDDEKQDIKNIELYQNKPWIKANKTAHTIVEQMIRKKQKGIVIVSTNLDQFAKSNDRWFFQDIDFSMMINSNKYMKEKKVISPYV</sequence>
<dbReference type="AlphaFoldDB" id="X6LB45"/>
<protein>
    <submittedName>
        <fullName evidence="1">Uncharacterized protein</fullName>
    </submittedName>
</protein>
<organism evidence="1 2">
    <name type="scientific">Reticulomyxa filosa</name>
    <dbReference type="NCBI Taxonomy" id="46433"/>
    <lineage>
        <taxon>Eukaryota</taxon>
        <taxon>Sar</taxon>
        <taxon>Rhizaria</taxon>
        <taxon>Retaria</taxon>
        <taxon>Foraminifera</taxon>
        <taxon>Monothalamids</taxon>
        <taxon>Reticulomyxidae</taxon>
        <taxon>Reticulomyxa</taxon>
    </lineage>
</organism>
<accession>X6LB45</accession>
<proteinExistence type="predicted"/>
<comment type="caution">
    <text evidence="1">The sequence shown here is derived from an EMBL/GenBank/DDBJ whole genome shotgun (WGS) entry which is preliminary data.</text>
</comment>
<evidence type="ECO:0000313" key="2">
    <source>
        <dbReference type="Proteomes" id="UP000023152"/>
    </source>
</evidence>